<protein>
    <recommendedName>
        <fullName evidence="1">NERD domain-containing protein</fullName>
    </recommendedName>
</protein>
<evidence type="ECO:0000259" key="1">
    <source>
        <dbReference type="PROSITE" id="PS50965"/>
    </source>
</evidence>
<gene>
    <name evidence="2" type="ORF">J2W95_002306</name>
</gene>
<accession>A0ABU1S3I3</accession>
<evidence type="ECO:0000313" key="3">
    <source>
        <dbReference type="Proteomes" id="UP001261871"/>
    </source>
</evidence>
<dbReference type="RefSeq" id="WP_310007038.1">
    <property type="nucleotide sequence ID" value="NZ_JAVDTX010000005.1"/>
</dbReference>
<dbReference type="EMBL" id="JAVDTX010000005">
    <property type="protein sequence ID" value="MDR6845596.1"/>
    <property type="molecule type" value="Genomic_DNA"/>
</dbReference>
<sequence length="229" mass="26725">MIFIVIFSLVILTIFILLKIKEKKLLETVTKSHRGTKTERELVLKLLKAGFPAQTIFHDLYLKNEYGNYSQIDLVLATKVGIIVFEVKKYSGWIFGFGNQNKWTQVLAYGKQKYYFYNPILQNKKHVENLKTKLADFQNIPFFSVVVFFGDCEFRDVSFIPKNTFLTKSRRVIKVVKKIIEENESTIYKSKRDVVNILSVAVENGNSEKITEKHVENIKDMLGEDRIFH</sequence>
<dbReference type="PROSITE" id="PS50965">
    <property type="entry name" value="NERD"/>
    <property type="match status" value="1"/>
</dbReference>
<dbReference type="InterPro" id="IPR011528">
    <property type="entry name" value="NERD"/>
</dbReference>
<proteinExistence type="predicted"/>
<reference evidence="2 3" key="1">
    <citation type="submission" date="2023-07" db="EMBL/GenBank/DDBJ databases">
        <title>Sorghum-associated microbial communities from plants grown in Nebraska, USA.</title>
        <authorList>
            <person name="Schachtman D."/>
        </authorList>
    </citation>
    <scope>NUCLEOTIDE SEQUENCE [LARGE SCALE GENOMIC DNA]</scope>
    <source>
        <strain evidence="2 3">BE124</strain>
    </source>
</reference>
<dbReference type="Pfam" id="PF08378">
    <property type="entry name" value="NERD"/>
    <property type="match status" value="1"/>
</dbReference>
<keyword evidence="3" id="KW-1185">Reference proteome</keyword>
<evidence type="ECO:0000313" key="2">
    <source>
        <dbReference type="EMBL" id="MDR6845596.1"/>
    </source>
</evidence>
<dbReference type="Proteomes" id="UP001261871">
    <property type="component" value="Unassembled WGS sequence"/>
</dbReference>
<name>A0ABU1S3I3_9FLAO</name>
<comment type="caution">
    <text evidence="2">The sequence shown here is derived from an EMBL/GenBank/DDBJ whole genome shotgun (WGS) entry which is preliminary data.</text>
</comment>
<organism evidence="2 3">
    <name type="scientific">Flavobacterium granuli</name>
    <dbReference type="NCBI Taxonomy" id="280093"/>
    <lineage>
        <taxon>Bacteria</taxon>
        <taxon>Pseudomonadati</taxon>
        <taxon>Bacteroidota</taxon>
        <taxon>Flavobacteriia</taxon>
        <taxon>Flavobacteriales</taxon>
        <taxon>Flavobacteriaceae</taxon>
        <taxon>Flavobacterium</taxon>
    </lineage>
</organism>
<feature type="domain" description="NERD" evidence="1">
    <location>
        <begin position="34"/>
        <end position="155"/>
    </location>
</feature>